<dbReference type="PROSITE" id="PS00356">
    <property type="entry name" value="HTH_LACI_1"/>
    <property type="match status" value="1"/>
</dbReference>
<gene>
    <name evidence="6" type="ORF">EDC14_103310</name>
</gene>
<organism evidence="6 7">
    <name type="scientific">Hydrogenispora ethanolica</name>
    <dbReference type="NCBI Taxonomy" id="1082276"/>
    <lineage>
        <taxon>Bacteria</taxon>
        <taxon>Bacillati</taxon>
        <taxon>Bacillota</taxon>
        <taxon>Hydrogenispora</taxon>
    </lineage>
</organism>
<dbReference type="GO" id="GO:0000976">
    <property type="term" value="F:transcription cis-regulatory region binding"/>
    <property type="evidence" value="ECO:0007669"/>
    <property type="project" value="TreeGrafter"/>
</dbReference>
<evidence type="ECO:0000256" key="4">
    <source>
        <dbReference type="ARBA" id="ARBA00023163"/>
    </source>
</evidence>
<dbReference type="RefSeq" id="WP_132016206.1">
    <property type="nucleotide sequence ID" value="NZ_SLUN01000033.1"/>
</dbReference>
<evidence type="ECO:0000256" key="1">
    <source>
        <dbReference type="ARBA" id="ARBA00022491"/>
    </source>
</evidence>
<dbReference type="OrthoDB" id="9796186at2"/>
<dbReference type="Proteomes" id="UP000295008">
    <property type="component" value="Unassembled WGS sequence"/>
</dbReference>
<dbReference type="Gene3D" id="1.10.260.40">
    <property type="entry name" value="lambda repressor-like DNA-binding domains"/>
    <property type="match status" value="1"/>
</dbReference>
<dbReference type="EMBL" id="SLUN01000033">
    <property type="protein sequence ID" value="TCL61505.1"/>
    <property type="molecule type" value="Genomic_DNA"/>
</dbReference>
<keyword evidence="4" id="KW-0804">Transcription</keyword>
<keyword evidence="7" id="KW-1185">Reference proteome</keyword>
<evidence type="ECO:0000313" key="7">
    <source>
        <dbReference type="Proteomes" id="UP000295008"/>
    </source>
</evidence>
<dbReference type="PANTHER" id="PTHR30146:SF148">
    <property type="entry name" value="HTH-TYPE TRANSCRIPTIONAL REPRESSOR PURR-RELATED"/>
    <property type="match status" value="1"/>
</dbReference>
<dbReference type="Gene3D" id="3.40.50.2300">
    <property type="match status" value="2"/>
</dbReference>
<accession>A0A4R1R7B6</accession>
<keyword evidence="3" id="KW-0238">DNA-binding</keyword>
<reference evidence="6 7" key="1">
    <citation type="submission" date="2019-03" db="EMBL/GenBank/DDBJ databases">
        <title>Genomic Encyclopedia of Type Strains, Phase IV (KMG-IV): sequencing the most valuable type-strain genomes for metagenomic binning, comparative biology and taxonomic classification.</title>
        <authorList>
            <person name="Goeker M."/>
        </authorList>
    </citation>
    <scope>NUCLEOTIDE SEQUENCE [LARGE SCALE GENOMIC DNA]</scope>
    <source>
        <strain evidence="6 7">LX-B</strain>
    </source>
</reference>
<evidence type="ECO:0000259" key="5">
    <source>
        <dbReference type="PROSITE" id="PS50932"/>
    </source>
</evidence>
<dbReference type="PROSITE" id="PS50932">
    <property type="entry name" value="HTH_LACI_2"/>
    <property type="match status" value="1"/>
</dbReference>
<dbReference type="Pfam" id="PF00356">
    <property type="entry name" value="LacI"/>
    <property type="match status" value="1"/>
</dbReference>
<dbReference type="GO" id="GO:0003700">
    <property type="term" value="F:DNA-binding transcription factor activity"/>
    <property type="evidence" value="ECO:0007669"/>
    <property type="project" value="TreeGrafter"/>
</dbReference>
<dbReference type="InterPro" id="IPR000843">
    <property type="entry name" value="HTH_LacI"/>
</dbReference>
<dbReference type="Pfam" id="PF00532">
    <property type="entry name" value="Peripla_BP_1"/>
    <property type="match status" value="1"/>
</dbReference>
<evidence type="ECO:0000256" key="3">
    <source>
        <dbReference type="ARBA" id="ARBA00023125"/>
    </source>
</evidence>
<dbReference type="AlphaFoldDB" id="A0A4R1R7B6"/>
<dbReference type="SUPFAM" id="SSF53822">
    <property type="entry name" value="Periplasmic binding protein-like I"/>
    <property type="match status" value="1"/>
</dbReference>
<dbReference type="SUPFAM" id="SSF47413">
    <property type="entry name" value="lambda repressor-like DNA-binding domains"/>
    <property type="match status" value="1"/>
</dbReference>
<dbReference type="InterPro" id="IPR001761">
    <property type="entry name" value="Peripla_BP/Lac1_sug-bd_dom"/>
</dbReference>
<comment type="caution">
    <text evidence="6">The sequence shown here is derived from an EMBL/GenBank/DDBJ whole genome shotgun (WGS) entry which is preliminary data.</text>
</comment>
<dbReference type="CDD" id="cd01392">
    <property type="entry name" value="HTH_LacI"/>
    <property type="match status" value="1"/>
</dbReference>
<proteinExistence type="predicted"/>
<dbReference type="PRINTS" id="PR00036">
    <property type="entry name" value="HTHLACI"/>
</dbReference>
<dbReference type="PANTHER" id="PTHR30146">
    <property type="entry name" value="LACI-RELATED TRANSCRIPTIONAL REPRESSOR"/>
    <property type="match status" value="1"/>
</dbReference>
<feature type="domain" description="HTH lacI-type" evidence="5">
    <location>
        <begin position="2"/>
        <end position="56"/>
    </location>
</feature>
<protein>
    <submittedName>
        <fullName evidence="6">LacI family transcriptional regulator</fullName>
    </submittedName>
</protein>
<sequence length="337" mass="37489">MATIYDVARKAGVSTTTVSRVLNNHPYVREETRIKVQSLLKELHFIPNSNASSLVRKTTNTIAVILPDVTNHFFTTLLRGAEDQANEDGFAVIFGNTDEDIQKEQTYIQMFLERRIDGLIIAPVSPKVINLKTVIKREIPLVLVDREVEALITDFVGTDNQRNAQSLVEYLIGLGHKTIAIISGSQENSAHRQRIDGYRAALLNAGIPIDERLILYGDKPNIETGTRLVRNLLQQAPRPTTIFAVNNFLAIGGVVALREANFNVPEDIGIVCFDDNDSASVLNPFFTSINQPAYMMGQMAVDILVHRMKHKNSSPTRVLLESNFLIRGSVKPARSID</sequence>
<name>A0A4R1R7B6_HYDET</name>
<dbReference type="SMART" id="SM00354">
    <property type="entry name" value="HTH_LACI"/>
    <property type="match status" value="1"/>
</dbReference>
<evidence type="ECO:0000256" key="2">
    <source>
        <dbReference type="ARBA" id="ARBA00023015"/>
    </source>
</evidence>
<keyword evidence="2" id="KW-0805">Transcription regulation</keyword>
<keyword evidence="1" id="KW-0678">Repressor</keyword>
<evidence type="ECO:0000313" key="6">
    <source>
        <dbReference type="EMBL" id="TCL61505.1"/>
    </source>
</evidence>
<dbReference type="InterPro" id="IPR028082">
    <property type="entry name" value="Peripla_BP_I"/>
</dbReference>
<dbReference type="InterPro" id="IPR010982">
    <property type="entry name" value="Lambda_DNA-bd_dom_sf"/>
</dbReference>